<dbReference type="OrthoDB" id="445712at2759"/>
<dbReference type="Gene3D" id="3.30.460.10">
    <property type="entry name" value="Beta Polymerase, domain 2"/>
    <property type="match status" value="1"/>
</dbReference>
<organism evidence="8 9">
    <name type="scientific">Rhizopus azygosporus</name>
    <name type="common">Rhizopus microsporus var. azygosporus</name>
    <dbReference type="NCBI Taxonomy" id="86630"/>
    <lineage>
        <taxon>Eukaryota</taxon>
        <taxon>Fungi</taxon>
        <taxon>Fungi incertae sedis</taxon>
        <taxon>Mucoromycota</taxon>
        <taxon>Mucoromycotina</taxon>
        <taxon>Mucoromycetes</taxon>
        <taxon>Mucorales</taxon>
        <taxon>Mucorineae</taxon>
        <taxon>Rhizopodaceae</taxon>
        <taxon>Rhizopus</taxon>
    </lineage>
</organism>
<evidence type="ECO:0000256" key="5">
    <source>
        <dbReference type="RuleBase" id="RU003953"/>
    </source>
</evidence>
<keyword evidence="4 5" id="KW-0694">RNA-binding</keyword>
<evidence type="ECO:0000259" key="7">
    <source>
        <dbReference type="Pfam" id="PF12627"/>
    </source>
</evidence>
<dbReference type="FunFam" id="3.30.460.10:FF:000019">
    <property type="entry name" value="tRNA nucleotidyltransferase cca2"/>
    <property type="match status" value="1"/>
</dbReference>
<gene>
    <name evidence="8" type="primary">CCA1_2</name>
    <name evidence="8" type="ORF">CU097_014055</name>
</gene>
<dbReference type="InterPro" id="IPR043519">
    <property type="entry name" value="NT_sf"/>
</dbReference>
<dbReference type="SUPFAM" id="SSF81301">
    <property type="entry name" value="Nucleotidyltransferase"/>
    <property type="match status" value="1"/>
</dbReference>
<dbReference type="SUPFAM" id="SSF81891">
    <property type="entry name" value="Poly A polymerase C-terminal region-like"/>
    <property type="match status" value="1"/>
</dbReference>
<evidence type="ECO:0000313" key="9">
    <source>
        <dbReference type="Proteomes" id="UP000252139"/>
    </source>
</evidence>
<evidence type="ECO:0000256" key="2">
    <source>
        <dbReference type="ARBA" id="ARBA00022679"/>
    </source>
</evidence>
<dbReference type="EMBL" id="PJQL01000041">
    <property type="protein sequence ID" value="RCI00770.1"/>
    <property type="molecule type" value="Genomic_DNA"/>
</dbReference>
<dbReference type="InterPro" id="IPR032828">
    <property type="entry name" value="PolyA_RNA-bd"/>
</dbReference>
<dbReference type="Proteomes" id="UP000252139">
    <property type="component" value="Unassembled WGS sequence"/>
</dbReference>
<feature type="domain" description="Poly A polymerase head" evidence="6">
    <location>
        <begin position="50"/>
        <end position="188"/>
    </location>
</feature>
<dbReference type="STRING" id="86630.A0A367KF71"/>
<dbReference type="Gene3D" id="1.10.3090.10">
    <property type="entry name" value="cca-adding enzyme, domain 2"/>
    <property type="match status" value="1"/>
</dbReference>
<dbReference type="PANTHER" id="PTHR13734">
    <property type="entry name" value="TRNA-NUCLEOTIDYLTRANSFERASE"/>
    <property type="match status" value="1"/>
</dbReference>
<dbReference type="GO" id="GO:0052927">
    <property type="term" value="F:CC tRNA cytidylyltransferase activity"/>
    <property type="evidence" value="ECO:0007669"/>
    <property type="project" value="TreeGrafter"/>
</dbReference>
<dbReference type="PANTHER" id="PTHR13734:SF5">
    <property type="entry name" value="CCA TRNA NUCLEOTIDYLTRANSFERASE, MITOCHONDRIAL"/>
    <property type="match status" value="1"/>
</dbReference>
<dbReference type="Pfam" id="PF01743">
    <property type="entry name" value="PolyA_pol"/>
    <property type="match status" value="1"/>
</dbReference>
<sequence>MSTRVYGVANNGATMKIELTEVEDKICKVLQGVSELIAQKRPDLPKIESRIAGGWVRDKLLGNECNDLDVAVNDMMGYEFATFVNEHLKNQGVATRNIAKIDSNPEKSKHLETATTKLFDRDVDFCNLRTEAYEPDSRIPSQITFGTPTEDAYRRDITINSLFYNVNTNEVEDFTERGIHDLIYGIIRTPLEPFETFHDDPLRVLRCIRFASRFNFQMTPELCEAAKHPQIKSALIHKISRERIGTEFDKMISGPYPLLALKLIQQLELYPIVMKAPEDISSGTVGSDQMAVDAVGAVTWLEQQETALTPSSKAEKRTMFLTASVLPFLDITVEQRNRFYPGVQSVLRDSIKTNNADIKTVSSIFQGIPVLVELAKENTQRQIKRAELGMIIRELKETWKTAIKCAAIKELLDVYPNAPWSNPKEIQIDNGVCQKYVDLIKRAEEYGITNCYEWKHLINGKRVAEVVGVRPGPDITGLLEVQMKWQLDNPDGTIEECEKMLSEYWANKKR</sequence>
<proteinExistence type="inferred from homology"/>
<dbReference type="GO" id="GO:0003723">
    <property type="term" value="F:RNA binding"/>
    <property type="evidence" value="ECO:0007669"/>
    <property type="project" value="UniProtKB-KW"/>
</dbReference>
<evidence type="ECO:0000256" key="1">
    <source>
        <dbReference type="ARBA" id="ARBA00007265"/>
    </source>
</evidence>
<feature type="domain" description="tRNA nucleotidyltransferase/poly(A) polymerase RNA and SrmB- binding" evidence="7">
    <location>
        <begin position="215"/>
        <end position="275"/>
    </location>
</feature>
<dbReference type="Pfam" id="PF12627">
    <property type="entry name" value="PolyA_pol_RNAbd"/>
    <property type="match status" value="1"/>
</dbReference>
<dbReference type="InterPro" id="IPR002646">
    <property type="entry name" value="PolA_pol_head_dom"/>
</dbReference>
<protein>
    <submittedName>
        <fullName evidence="8">CCA tRNA nucleotidyltransferase, mitochondrial</fullName>
    </submittedName>
</protein>
<evidence type="ECO:0000256" key="4">
    <source>
        <dbReference type="ARBA" id="ARBA00022884"/>
    </source>
</evidence>
<dbReference type="CDD" id="cd05398">
    <property type="entry name" value="NT_ClassII-CCAase"/>
    <property type="match status" value="1"/>
</dbReference>
<keyword evidence="3" id="KW-0547">Nucleotide-binding</keyword>
<accession>A0A367KF71</accession>
<dbReference type="GO" id="GO:0005739">
    <property type="term" value="C:mitochondrion"/>
    <property type="evidence" value="ECO:0007669"/>
    <property type="project" value="UniProtKB-ARBA"/>
</dbReference>
<dbReference type="AlphaFoldDB" id="A0A367KF71"/>
<evidence type="ECO:0000256" key="3">
    <source>
        <dbReference type="ARBA" id="ARBA00022741"/>
    </source>
</evidence>
<keyword evidence="2 5" id="KW-0808">Transferase</keyword>
<evidence type="ECO:0000313" key="8">
    <source>
        <dbReference type="EMBL" id="RCI00770.1"/>
    </source>
</evidence>
<dbReference type="GO" id="GO:0052929">
    <property type="term" value="F:ATP:3'-cytidine-cytidine-tRNA adenylyltransferase activity"/>
    <property type="evidence" value="ECO:0007669"/>
    <property type="project" value="TreeGrafter"/>
</dbReference>
<comment type="similarity">
    <text evidence="1 5">Belongs to the tRNA nucleotidyltransferase/poly(A) polymerase family.</text>
</comment>
<dbReference type="GO" id="GO:0000166">
    <property type="term" value="F:nucleotide binding"/>
    <property type="evidence" value="ECO:0007669"/>
    <property type="project" value="UniProtKB-KW"/>
</dbReference>
<evidence type="ECO:0000259" key="6">
    <source>
        <dbReference type="Pfam" id="PF01743"/>
    </source>
</evidence>
<reference evidence="8 9" key="1">
    <citation type="journal article" date="2018" name="G3 (Bethesda)">
        <title>Phylogenetic and Phylogenomic Definition of Rhizopus Species.</title>
        <authorList>
            <person name="Gryganskyi A.P."/>
            <person name="Golan J."/>
            <person name="Dolatabadi S."/>
            <person name="Mondo S."/>
            <person name="Robb S."/>
            <person name="Idnurm A."/>
            <person name="Muszewska A."/>
            <person name="Steczkiewicz K."/>
            <person name="Masonjones S."/>
            <person name="Liao H.L."/>
            <person name="Gajdeczka M.T."/>
            <person name="Anike F."/>
            <person name="Vuek A."/>
            <person name="Anishchenko I.M."/>
            <person name="Voigt K."/>
            <person name="de Hoog G.S."/>
            <person name="Smith M.E."/>
            <person name="Heitman J."/>
            <person name="Vilgalys R."/>
            <person name="Stajich J.E."/>
        </authorList>
    </citation>
    <scope>NUCLEOTIDE SEQUENCE [LARGE SCALE GENOMIC DNA]</scope>
    <source>
        <strain evidence="8 9">CBS 357.93</strain>
    </source>
</reference>
<dbReference type="GO" id="GO:0001680">
    <property type="term" value="P:tRNA 3'-terminal CCA addition"/>
    <property type="evidence" value="ECO:0007669"/>
    <property type="project" value="TreeGrafter"/>
</dbReference>
<comment type="caution">
    <text evidence="8">The sequence shown here is derived from an EMBL/GenBank/DDBJ whole genome shotgun (WGS) entry which is preliminary data.</text>
</comment>
<keyword evidence="9" id="KW-1185">Reference proteome</keyword>
<name>A0A367KF71_RHIAZ</name>